<dbReference type="KEGG" id="tva:4767390"/>
<feature type="repeat" description="ANK" evidence="1">
    <location>
        <begin position="242"/>
        <end position="274"/>
    </location>
</feature>
<dbReference type="PROSITE" id="PS50297">
    <property type="entry name" value="ANK_REP_REGION"/>
    <property type="match status" value="3"/>
</dbReference>
<reference evidence="3" key="1">
    <citation type="submission" date="2006-10" db="EMBL/GenBank/DDBJ databases">
        <authorList>
            <person name="Amadeo P."/>
            <person name="Zhao Q."/>
            <person name="Wortman J."/>
            <person name="Fraser-Liggett C."/>
            <person name="Carlton J."/>
        </authorList>
    </citation>
    <scope>NUCLEOTIDE SEQUENCE</scope>
    <source>
        <strain evidence="3">G3</strain>
    </source>
</reference>
<evidence type="ECO:0000313" key="4">
    <source>
        <dbReference type="Proteomes" id="UP000001542"/>
    </source>
</evidence>
<evidence type="ECO:0000313" key="3">
    <source>
        <dbReference type="EMBL" id="EAY09471.1"/>
    </source>
</evidence>
<keyword evidence="4" id="KW-1185">Reference proteome</keyword>
<dbReference type="PANTHER" id="PTHR44207">
    <property type="entry name" value="SURFACE ANTIGEN BSPA-LIKE-RELATED"/>
    <property type="match status" value="1"/>
</dbReference>
<dbReference type="AlphaFoldDB" id="A2ED20"/>
<protein>
    <submittedName>
        <fullName evidence="3">Uncharacterized protein</fullName>
    </submittedName>
</protein>
<dbReference type="RefSeq" id="XP_001321694.1">
    <property type="nucleotide sequence ID" value="XM_001321659.1"/>
</dbReference>
<dbReference type="OrthoDB" id="4772757at2759"/>
<feature type="coiled-coil region" evidence="2">
    <location>
        <begin position="118"/>
        <end position="159"/>
    </location>
</feature>
<dbReference type="PROSITE" id="PS50088">
    <property type="entry name" value="ANK_REPEAT"/>
    <property type="match status" value="5"/>
</dbReference>
<name>A2ED20_TRIV3</name>
<dbReference type="Proteomes" id="UP000001542">
    <property type="component" value="Unassembled WGS sequence"/>
</dbReference>
<feature type="repeat" description="ANK" evidence="1">
    <location>
        <begin position="342"/>
        <end position="374"/>
    </location>
</feature>
<dbReference type="SMART" id="SM00248">
    <property type="entry name" value="ANK"/>
    <property type="match status" value="7"/>
</dbReference>
<dbReference type="PANTHER" id="PTHR44207:SF1">
    <property type="entry name" value="SURFACE ANTIGEN BSPA-LIKE"/>
    <property type="match status" value="1"/>
</dbReference>
<dbReference type="InParanoid" id="A2ED20"/>
<accession>A2ED20</accession>
<dbReference type="InterPro" id="IPR002110">
    <property type="entry name" value="Ankyrin_rpt"/>
</dbReference>
<proteinExistence type="predicted"/>
<keyword evidence="1" id="KW-0040">ANK repeat</keyword>
<keyword evidence="2" id="KW-0175">Coiled coil</keyword>
<reference evidence="3" key="2">
    <citation type="journal article" date="2007" name="Science">
        <title>Draft genome sequence of the sexually transmitted pathogen Trichomonas vaginalis.</title>
        <authorList>
            <person name="Carlton J.M."/>
            <person name="Hirt R.P."/>
            <person name="Silva J.C."/>
            <person name="Delcher A.L."/>
            <person name="Schatz M."/>
            <person name="Zhao Q."/>
            <person name="Wortman J.R."/>
            <person name="Bidwell S.L."/>
            <person name="Alsmark U.C.M."/>
            <person name="Besteiro S."/>
            <person name="Sicheritz-Ponten T."/>
            <person name="Noel C.J."/>
            <person name="Dacks J.B."/>
            <person name="Foster P.G."/>
            <person name="Simillion C."/>
            <person name="Van de Peer Y."/>
            <person name="Miranda-Saavedra D."/>
            <person name="Barton G.J."/>
            <person name="Westrop G.D."/>
            <person name="Mueller S."/>
            <person name="Dessi D."/>
            <person name="Fiori P.L."/>
            <person name="Ren Q."/>
            <person name="Paulsen I."/>
            <person name="Zhang H."/>
            <person name="Bastida-Corcuera F.D."/>
            <person name="Simoes-Barbosa A."/>
            <person name="Brown M.T."/>
            <person name="Hayes R.D."/>
            <person name="Mukherjee M."/>
            <person name="Okumura C.Y."/>
            <person name="Schneider R."/>
            <person name="Smith A.J."/>
            <person name="Vanacova S."/>
            <person name="Villalvazo M."/>
            <person name="Haas B.J."/>
            <person name="Pertea M."/>
            <person name="Feldblyum T.V."/>
            <person name="Utterback T.R."/>
            <person name="Shu C.L."/>
            <person name="Osoegawa K."/>
            <person name="de Jong P.J."/>
            <person name="Hrdy I."/>
            <person name="Horvathova L."/>
            <person name="Zubacova Z."/>
            <person name="Dolezal P."/>
            <person name="Malik S.B."/>
            <person name="Logsdon J.M. Jr."/>
            <person name="Henze K."/>
            <person name="Gupta A."/>
            <person name="Wang C.C."/>
            <person name="Dunne R.L."/>
            <person name="Upcroft J.A."/>
            <person name="Upcroft P."/>
            <person name="White O."/>
            <person name="Salzberg S.L."/>
            <person name="Tang P."/>
            <person name="Chiu C.-H."/>
            <person name="Lee Y.-S."/>
            <person name="Embley T.M."/>
            <person name="Coombs G.H."/>
            <person name="Mottram J.C."/>
            <person name="Tachezy J."/>
            <person name="Fraser-Liggett C.M."/>
            <person name="Johnson P.J."/>
        </authorList>
    </citation>
    <scope>NUCLEOTIDE SEQUENCE [LARGE SCALE GENOMIC DNA]</scope>
    <source>
        <strain evidence="3">G3</strain>
    </source>
</reference>
<dbReference type="STRING" id="5722.A2ED20"/>
<dbReference type="PRINTS" id="PR01415">
    <property type="entry name" value="ANKYRIN"/>
</dbReference>
<organism evidence="3 4">
    <name type="scientific">Trichomonas vaginalis (strain ATCC PRA-98 / G3)</name>
    <dbReference type="NCBI Taxonomy" id="412133"/>
    <lineage>
        <taxon>Eukaryota</taxon>
        <taxon>Metamonada</taxon>
        <taxon>Parabasalia</taxon>
        <taxon>Trichomonadida</taxon>
        <taxon>Trichomonadidae</taxon>
        <taxon>Trichomonas</taxon>
    </lineage>
</organism>
<dbReference type="EMBL" id="DS113357">
    <property type="protein sequence ID" value="EAY09471.1"/>
    <property type="molecule type" value="Genomic_DNA"/>
</dbReference>
<dbReference type="Pfam" id="PF12796">
    <property type="entry name" value="Ank_2"/>
    <property type="match status" value="2"/>
</dbReference>
<gene>
    <name evidence="3" type="ORF">TVAG_126320</name>
</gene>
<dbReference type="eggNOG" id="KOG0504">
    <property type="taxonomic scope" value="Eukaryota"/>
</dbReference>
<feature type="repeat" description="ANK" evidence="1">
    <location>
        <begin position="375"/>
        <end position="407"/>
    </location>
</feature>
<feature type="repeat" description="ANK" evidence="1">
    <location>
        <begin position="209"/>
        <end position="241"/>
    </location>
</feature>
<sequence>MNEDLTLNVNYLANHIQEYLDDERIYDILDKMTLSQVFKIAKFNPTMFDALIMQGKSKYSTSQLFNYIRKCRVCINSFDEAMQILKNYEKNFKLKSARDLKKFFENYILSHTSNRNEVKECNSEIQNLYSKVNIMENEIQQYKNEITILKNENNKMIETINYLSKVSELNSSDNFNKVYMYLKELSDNGDQQKMFDSCVIGLSEKRDSNDNTPLLMACYIGYLQLTKSLIEGGCIRDAKNKSGCNCLLEASLNGHLDIVKYLIEIGFDKNWRDKKDGFNAILAASQNGHLNVVKYLISIGCDADSKQNNNANCIYFASRYGHLETVKYLISMGGNPFKKPNSGFSPLIIAADSGHLEIVKYLIQVGFNKNDKTKFNQTSLHRAAMNGHFEVVQYLISIGANANEKDNGGYTALNYVTLNQNKNRDYKNIMNLLLNSQTFDDLI</sequence>
<dbReference type="SUPFAM" id="SSF48403">
    <property type="entry name" value="Ankyrin repeat"/>
    <property type="match status" value="1"/>
</dbReference>
<evidence type="ECO:0000256" key="2">
    <source>
        <dbReference type="SAM" id="Coils"/>
    </source>
</evidence>
<dbReference type="Gene3D" id="1.25.40.20">
    <property type="entry name" value="Ankyrin repeat-containing domain"/>
    <property type="match status" value="2"/>
</dbReference>
<dbReference type="VEuPathDB" id="TrichDB:TVAG_126320"/>
<dbReference type="InterPro" id="IPR036770">
    <property type="entry name" value="Ankyrin_rpt-contain_sf"/>
</dbReference>
<dbReference type="SMR" id="A2ED20"/>
<evidence type="ECO:0000256" key="1">
    <source>
        <dbReference type="PROSITE-ProRule" id="PRU00023"/>
    </source>
</evidence>
<dbReference type="Pfam" id="PF13637">
    <property type="entry name" value="Ank_4"/>
    <property type="match status" value="1"/>
</dbReference>
<feature type="repeat" description="ANK" evidence="1">
    <location>
        <begin position="276"/>
        <end position="308"/>
    </location>
</feature>
<dbReference type="VEuPathDB" id="TrichDB:TVAGG3_0590690"/>